<keyword evidence="2" id="KW-0812">Transmembrane</keyword>
<organism evidence="5 6">
    <name type="scientific">Edaphosphingomonas laterariae</name>
    <dbReference type="NCBI Taxonomy" id="861865"/>
    <lineage>
        <taxon>Bacteria</taxon>
        <taxon>Pseudomonadati</taxon>
        <taxon>Pseudomonadota</taxon>
        <taxon>Alphaproteobacteria</taxon>
        <taxon>Sphingomonadales</taxon>
        <taxon>Rhizorhabdaceae</taxon>
        <taxon>Edaphosphingomonas</taxon>
    </lineage>
</organism>
<dbReference type="SMART" id="SM00052">
    <property type="entry name" value="EAL"/>
    <property type="match status" value="1"/>
</dbReference>
<keyword evidence="2" id="KW-0472">Membrane</keyword>
<feature type="domain" description="EAL" evidence="3">
    <location>
        <begin position="317"/>
        <end position="570"/>
    </location>
</feature>
<dbReference type="Proteomes" id="UP000198281">
    <property type="component" value="Unassembled WGS sequence"/>
</dbReference>
<protein>
    <submittedName>
        <fullName evidence="5">Diguanylate cyclase/phosphodiesterase</fullName>
    </submittedName>
</protein>
<evidence type="ECO:0000259" key="4">
    <source>
        <dbReference type="PROSITE" id="PS50887"/>
    </source>
</evidence>
<keyword evidence="6" id="KW-1185">Reference proteome</keyword>
<keyword evidence="1" id="KW-0175">Coiled coil</keyword>
<dbReference type="SUPFAM" id="SSF55073">
    <property type="entry name" value="Nucleotide cyclase"/>
    <property type="match status" value="1"/>
</dbReference>
<dbReference type="Gene3D" id="3.30.70.270">
    <property type="match status" value="1"/>
</dbReference>
<dbReference type="CDD" id="cd01948">
    <property type="entry name" value="EAL"/>
    <property type="match status" value="1"/>
</dbReference>
<evidence type="ECO:0000313" key="6">
    <source>
        <dbReference type="Proteomes" id="UP000198281"/>
    </source>
</evidence>
<evidence type="ECO:0000313" key="5">
    <source>
        <dbReference type="EMBL" id="SNS46545.1"/>
    </source>
</evidence>
<accession>A0A239EPH3</accession>
<keyword evidence="2" id="KW-1133">Transmembrane helix</keyword>
<dbReference type="InterPro" id="IPR052155">
    <property type="entry name" value="Biofilm_reg_signaling"/>
</dbReference>
<dbReference type="PROSITE" id="PS50883">
    <property type="entry name" value="EAL"/>
    <property type="match status" value="1"/>
</dbReference>
<dbReference type="InterPro" id="IPR001633">
    <property type="entry name" value="EAL_dom"/>
</dbReference>
<evidence type="ECO:0000259" key="3">
    <source>
        <dbReference type="PROSITE" id="PS50883"/>
    </source>
</evidence>
<dbReference type="InterPro" id="IPR043128">
    <property type="entry name" value="Rev_trsase/Diguanyl_cyclase"/>
</dbReference>
<evidence type="ECO:0000256" key="2">
    <source>
        <dbReference type="SAM" id="Phobius"/>
    </source>
</evidence>
<dbReference type="InterPro" id="IPR035919">
    <property type="entry name" value="EAL_sf"/>
</dbReference>
<dbReference type="PANTHER" id="PTHR44757">
    <property type="entry name" value="DIGUANYLATE CYCLASE DGCP"/>
    <property type="match status" value="1"/>
</dbReference>
<sequence length="578" mass="62451">MERVRSNGGRAGIGIMEGLSLKSRAIAFALCAGAVVFILALFAGTSSVSGKNVLGALVAAMICGVMSWASAERAIAGVAEAVDRLALRLRAAADGDLMSPAPEKVRETLPELADAMDGLFAQVRANFDSVHTLAMFDPVTQLPNRINFRRSAERLLARREADEMAALLFVDLDRFKFVNDSMGHACGDEVLAMVANRLRLVAARAEVDVPATRPDTTPVIGRLAGDEFTLLFPVVRDGAHAERLAWRALHALSEPFVVAGQNIDVGASIGLAIAPDNGVDLIGLMRAADIAMYHAKAQGRRQVRRFDAQLDAAAEQRLQLERELRRAIERGEFELAFQPQVRLPGQEVVAVEALLRWRHPERGLLLPNAFIHAAEECGLIREIGDWVLQRALRTLAAWHAAGLDQRIAINVSPRQLAQPGFFARLRTLIVETGAPIGRVEIEITETLAMQGSDAVLEGLRELRCEGISVAIDDFGTGYSNLARLRKLPVDRVKLDRSLIQDVTHSAEARTLIHSVIALINGLGFEAVAEGVEEAAQKDVLRAIGCGAVQGYAIARPMDEPALLAWLAAFDPDGARATA</sequence>
<feature type="domain" description="GGDEF" evidence="4">
    <location>
        <begin position="163"/>
        <end position="308"/>
    </location>
</feature>
<feature type="coiled-coil region" evidence="1">
    <location>
        <begin position="303"/>
        <end position="330"/>
    </location>
</feature>
<dbReference type="CDD" id="cd01949">
    <property type="entry name" value="GGDEF"/>
    <property type="match status" value="1"/>
</dbReference>
<dbReference type="Pfam" id="PF00990">
    <property type="entry name" value="GGDEF"/>
    <property type="match status" value="1"/>
</dbReference>
<feature type="transmembrane region" description="Helical" evidence="2">
    <location>
        <begin position="25"/>
        <end position="45"/>
    </location>
</feature>
<dbReference type="InterPro" id="IPR029787">
    <property type="entry name" value="Nucleotide_cyclase"/>
</dbReference>
<evidence type="ECO:0000256" key="1">
    <source>
        <dbReference type="SAM" id="Coils"/>
    </source>
</evidence>
<dbReference type="PROSITE" id="PS50887">
    <property type="entry name" value="GGDEF"/>
    <property type="match status" value="1"/>
</dbReference>
<dbReference type="Gene3D" id="3.20.20.450">
    <property type="entry name" value="EAL domain"/>
    <property type="match status" value="1"/>
</dbReference>
<dbReference type="Pfam" id="PF00563">
    <property type="entry name" value="EAL"/>
    <property type="match status" value="1"/>
</dbReference>
<dbReference type="SUPFAM" id="SSF141868">
    <property type="entry name" value="EAL domain-like"/>
    <property type="match status" value="1"/>
</dbReference>
<dbReference type="EMBL" id="FZOS01000007">
    <property type="protein sequence ID" value="SNS46545.1"/>
    <property type="molecule type" value="Genomic_DNA"/>
</dbReference>
<dbReference type="AlphaFoldDB" id="A0A239EPH3"/>
<reference evidence="6" key="1">
    <citation type="submission" date="2017-06" db="EMBL/GenBank/DDBJ databases">
        <authorList>
            <person name="Varghese N."/>
            <person name="Submissions S."/>
        </authorList>
    </citation>
    <scope>NUCLEOTIDE SEQUENCE [LARGE SCALE GENOMIC DNA]</scope>
    <source>
        <strain evidence="6">LNB2</strain>
    </source>
</reference>
<gene>
    <name evidence="5" type="ORF">SAMN06295912_10742</name>
</gene>
<dbReference type="InterPro" id="IPR000160">
    <property type="entry name" value="GGDEF_dom"/>
</dbReference>
<proteinExistence type="predicted"/>
<name>A0A239EPH3_9SPHN</name>
<dbReference type="PANTHER" id="PTHR44757:SF2">
    <property type="entry name" value="BIOFILM ARCHITECTURE MAINTENANCE PROTEIN MBAA"/>
    <property type="match status" value="1"/>
</dbReference>
<dbReference type="SMART" id="SM00267">
    <property type="entry name" value="GGDEF"/>
    <property type="match status" value="1"/>
</dbReference>
<dbReference type="NCBIfam" id="TIGR00254">
    <property type="entry name" value="GGDEF"/>
    <property type="match status" value="1"/>
</dbReference>